<feature type="transmembrane region" description="Helical" evidence="8">
    <location>
        <begin position="430"/>
        <end position="454"/>
    </location>
</feature>
<feature type="transmembrane region" description="Helical" evidence="8">
    <location>
        <begin position="138"/>
        <end position="160"/>
    </location>
</feature>
<evidence type="ECO:0000256" key="2">
    <source>
        <dbReference type="ARBA" id="ARBA00008974"/>
    </source>
</evidence>
<dbReference type="PIRSF" id="PIRSF002744">
    <property type="entry name" value="Pur-cyt_permease"/>
    <property type="match status" value="1"/>
</dbReference>
<dbReference type="Gene3D" id="1.10.4160.10">
    <property type="entry name" value="Hydantoin permease"/>
    <property type="match status" value="1"/>
</dbReference>
<dbReference type="AlphaFoldDB" id="A0A438NK66"/>
<evidence type="ECO:0000256" key="3">
    <source>
        <dbReference type="ARBA" id="ARBA00022448"/>
    </source>
</evidence>
<keyword evidence="3 7" id="KW-0813">Transport</keyword>
<feature type="transmembrane region" description="Helical" evidence="8">
    <location>
        <begin position="95"/>
        <end position="117"/>
    </location>
</feature>
<dbReference type="OrthoDB" id="5428495at2759"/>
<evidence type="ECO:0008006" key="11">
    <source>
        <dbReference type="Google" id="ProtNLM"/>
    </source>
</evidence>
<evidence type="ECO:0000313" key="10">
    <source>
        <dbReference type="Proteomes" id="UP000288859"/>
    </source>
</evidence>
<evidence type="ECO:0000256" key="8">
    <source>
        <dbReference type="SAM" id="Phobius"/>
    </source>
</evidence>
<proteinExistence type="inferred from homology"/>
<keyword evidence="5 8" id="KW-1133">Transmembrane helix</keyword>
<organism evidence="9 10">
    <name type="scientific">Exophiala mesophila</name>
    <name type="common">Black yeast-like fungus</name>
    <dbReference type="NCBI Taxonomy" id="212818"/>
    <lineage>
        <taxon>Eukaryota</taxon>
        <taxon>Fungi</taxon>
        <taxon>Dikarya</taxon>
        <taxon>Ascomycota</taxon>
        <taxon>Pezizomycotina</taxon>
        <taxon>Eurotiomycetes</taxon>
        <taxon>Chaetothyriomycetidae</taxon>
        <taxon>Chaetothyriales</taxon>
        <taxon>Herpotrichiellaceae</taxon>
        <taxon>Exophiala</taxon>
    </lineage>
</organism>
<keyword evidence="6 7" id="KW-0472">Membrane</keyword>
<evidence type="ECO:0000256" key="1">
    <source>
        <dbReference type="ARBA" id="ARBA00004141"/>
    </source>
</evidence>
<evidence type="ECO:0000256" key="5">
    <source>
        <dbReference type="ARBA" id="ARBA00022989"/>
    </source>
</evidence>
<feature type="transmembrane region" description="Helical" evidence="8">
    <location>
        <begin position="331"/>
        <end position="356"/>
    </location>
</feature>
<comment type="similarity">
    <text evidence="2 7">Belongs to the purine-cytosine permease (2.A.39) family.</text>
</comment>
<name>A0A438NK66_EXOME</name>
<evidence type="ECO:0000256" key="4">
    <source>
        <dbReference type="ARBA" id="ARBA00022692"/>
    </source>
</evidence>
<dbReference type="Pfam" id="PF02133">
    <property type="entry name" value="Transp_cyt_pur"/>
    <property type="match status" value="1"/>
</dbReference>
<feature type="transmembrane region" description="Helical" evidence="8">
    <location>
        <begin position="272"/>
        <end position="298"/>
    </location>
</feature>
<evidence type="ECO:0000256" key="7">
    <source>
        <dbReference type="PIRNR" id="PIRNR002744"/>
    </source>
</evidence>
<dbReference type="Proteomes" id="UP000288859">
    <property type="component" value="Unassembled WGS sequence"/>
</dbReference>
<keyword evidence="4 8" id="KW-0812">Transmembrane</keyword>
<feature type="transmembrane region" description="Helical" evidence="8">
    <location>
        <begin position="474"/>
        <end position="493"/>
    </location>
</feature>
<gene>
    <name evidence="9" type="ORF">B0A52_00486</name>
</gene>
<evidence type="ECO:0000256" key="6">
    <source>
        <dbReference type="ARBA" id="ARBA00023136"/>
    </source>
</evidence>
<dbReference type="PANTHER" id="PTHR31806:SF5">
    <property type="entry name" value="PURINE-CYTOSINE PERMEASE FCY21"/>
    <property type="match status" value="1"/>
</dbReference>
<feature type="transmembrane region" description="Helical" evidence="8">
    <location>
        <begin position="180"/>
        <end position="198"/>
    </location>
</feature>
<reference evidence="9 10" key="1">
    <citation type="submission" date="2017-03" db="EMBL/GenBank/DDBJ databases">
        <title>Genomes of endolithic fungi from Antarctica.</title>
        <authorList>
            <person name="Coleine C."/>
            <person name="Masonjones S."/>
            <person name="Stajich J.E."/>
        </authorList>
    </citation>
    <scope>NUCLEOTIDE SEQUENCE [LARGE SCALE GENOMIC DNA]</scope>
    <source>
        <strain evidence="9 10">CCFEE 6314</strain>
    </source>
</reference>
<sequence>MTDIEKNMEKPDSEMEAKGEEVAIIEDFVTGSKVKSLLTKLSSGGVEIRGLEPVPPEARTHTKYYNILTLFGGSFISILPLSIGTTPTLVFGLSLNHAIIMIITMQLLFVLPTLYILTLAPLLGMRQSVQYRYVFGKYPNALVCVIIIIEIGIFGILAAVAGGECLAAIRPGTLPVEAGISIIMVVAIFIGFFGYRCLHIVCQYIWIPNSIALFVLVGCGASGLHNRVPTTSSGAGPYLSTVAICASNMATWGTIIGDYACYMPPRAPRVRLALYCFTGLYIPFTLMMIFGAAIGASIPANETWLLAYQQGSLGGVLGEILTSRVGNFGRFVLFILGFSIVTTSARDMYSISLFAVGVVPWLRRMPRIILVLFVAGAMIGLGIAASRAFLAALTTLVSIAGYITGPAVSIFLTEWFVFRKADPASIDPKIWNSHALLPSGIPAVIATIAPWSLIITSMSTAWYVGPIARHTGDLAYELGAVTSILLYIPTRWLEIRYRGRL</sequence>
<dbReference type="InterPro" id="IPR026030">
    <property type="entry name" value="Pur-cyt_permease_Fcy2/21/22"/>
</dbReference>
<feature type="transmembrane region" description="Helical" evidence="8">
    <location>
        <begin position="396"/>
        <end position="418"/>
    </location>
</feature>
<dbReference type="VEuPathDB" id="FungiDB:PV10_03557"/>
<comment type="subcellular location">
    <subcellularLocation>
        <location evidence="1">Membrane</location>
        <topology evidence="1">Multi-pass membrane protein</topology>
    </subcellularLocation>
</comment>
<feature type="transmembrane region" description="Helical" evidence="8">
    <location>
        <begin position="205"/>
        <end position="225"/>
    </location>
</feature>
<dbReference type="GO" id="GO:0022857">
    <property type="term" value="F:transmembrane transporter activity"/>
    <property type="evidence" value="ECO:0007669"/>
    <property type="project" value="InterPro"/>
</dbReference>
<feature type="transmembrane region" description="Helical" evidence="8">
    <location>
        <begin position="368"/>
        <end position="390"/>
    </location>
</feature>
<dbReference type="InterPro" id="IPR001248">
    <property type="entry name" value="Pur-cyt_permease"/>
</dbReference>
<dbReference type="PANTHER" id="PTHR31806">
    <property type="entry name" value="PURINE-CYTOSINE PERMEASE FCY2-RELATED"/>
    <property type="match status" value="1"/>
</dbReference>
<protein>
    <recommendedName>
        <fullName evidence="11">Purine-cytosine permease FCY21</fullName>
    </recommendedName>
</protein>
<feature type="transmembrane region" description="Helical" evidence="8">
    <location>
        <begin position="64"/>
        <end position="83"/>
    </location>
</feature>
<dbReference type="GO" id="GO:0005886">
    <property type="term" value="C:plasma membrane"/>
    <property type="evidence" value="ECO:0007669"/>
    <property type="project" value="TreeGrafter"/>
</dbReference>
<dbReference type="EMBL" id="NAJM01000001">
    <property type="protein sequence ID" value="RVX76129.1"/>
    <property type="molecule type" value="Genomic_DNA"/>
</dbReference>
<comment type="caution">
    <text evidence="9">The sequence shown here is derived from an EMBL/GenBank/DDBJ whole genome shotgun (WGS) entry which is preliminary data.</text>
</comment>
<evidence type="ECO:0000313" key="9">
    <source>
        <dbReference type="EMBL" id="RVX76129.1"/>
    </source>
</evidence>
<accession>A0A438NK66</accession>
<feature type="transmembrane region" description="Helical" evidence="8">
    <location>
        <begin position="237"/>
        <end position="260"/>
    </location>
</feature>